<evidence type="ECO:0000259" key="2">
    <source>
        <dbReference type="PROSITE" id="PS51494"/>
    </source>
</evidence>
<reference evidence="3 4" key="1">
    <citation type="submission" date="2016-01" db="EMBL/GenBank/DDBJ databases">
        <title>Whole genome sequencing of Bhargavaea cecembensis T14.</title>
        <authorList>
            <person name="Hong K.W."/>
        </authorList>
    </citation>
    <scope>NUCLEOTIDE SEQUENCE [LARGE SCALE GENOMIC DNA]</scope>
    <source>
        <strain evidence="3 4">T14</strain>
    </source>
</reference>
<accession>A0A163GFM9</accession>
<feature type="signal peptide" evidence="1">
    <location>
        <begin position="1"/>
        <end position="25"/>
    </location>
</feature>
<dbReference type="EMBL" id="LQNT01000001">
    <property type="protein sequence ID" value="KZE40151.1"/>
    <property type="molecule type" value="Genomic_DNA"/>
</dbReference>
<dbReference type="PROSITE" id="PS51494">
    <property type="entry name" value="SPOIVB"/>
    <property type="match status" value="1"/>
</dbReference>
<sequence>MRWISRKLMLPALLAVLFLSGASGAAADGPKTLIPMGHSIGIHLELGMLIVTDDVLIADDQWLKAGDILKSLDGKEVSTLQDITKAAKAPGGAESVLEIEREGSKMEIGATKKELLNLHSFIRERTEGIGTLTYVDPETGEYGALGHQIIDRTLDGAPPFSGGSIFLADVEQIKKSEPGKPGYKISSIESGHQLLGDIRENEIYGIFGKWSSSLTGAFPKPMEIMRPAQIREGEADIYTTIKGTEIDKYSIKITAAADDVFRFTVTDRELIEKTGGILQGMSGSPIIQDGKFAGVVTHMFVEEPLKGAALPVEEMIKRKP</sequence>
<evidence type="ECO:0000313" key="3">
    <source>
        <dbReference type="EMBL" id="KZE40151.1"/>
    </source>
</evidence>
<feature type="domain" description="Peptidase S55" evidence="2">
    <location>
        <begin position="99"/>
        <end position="320"/>
    </location>
</feature>
<evidence type="ECO:0000313" key="4">
    <source>
        <dbReference type="Proteomes" id="UP000076490"/>
    </source>
</evidence>
<dbReference type="RefSeq" id="WP_063178458.1">
    <property type="nucleotide sequence ID" value="NZ_LQNT01000001.1"/>
</dbReference>
<dbReference type="OrthoDB" id="9765242at2"/>
<dbReference type="Pfam" id="PF05580">
    <property type="entry name" value="Peptidase_S55"/>
    <property type="match status" value="1"/>
</dbReference>
<name>A0A163GFM9_9BACL</name>
<keyword evidence="1" id="KW-0732">Signal</keyword>
<organism evidence="3 4">
    <name type="scientific">Bhargavaea cecembensis</name>
    <dbReference type="NCBI Taxonomy" id="394098"/>
    <lineage>
        <taxon>Bacteria</taxon>
        <taxon>Bacillati</taxon>
        <taxon>Bacillota</taxon>
        <taxon>Bacilli</taxon>
        <taxon>Bacillales</taxon>
        <taxon>Caryophanaceae</taxon>
        <taxon>Bhargavaea</taxon>
    </lineage>
</organism>
<dbReference type="SUPFAM" id="SSF50156">
    <property type="entry name" value="PDZ domain-like"/>
    <property type="match status" value="1"/>
</dbReference>
<dbReference type="InterPro" id="IPR008763">
    <property type="entry name" value="Peptidase_S55"/>
</dbReference>
<dbReference type="InterPro" id="IPR036034">
    <property type="entry name" value="PDZ_sf"/>
</dbReference>
<proteinExistence type="predicted"/>
<evidence type="ECO:0000256" key="1">
    <source>
        <dbReference type="SAM" id="SignalP"/>
    </source>
</evidence>
<protein>
    <submittedName>
        <fullName evidence="3">Peptidase</fullName>
    </submittedName>
</protein>
<gene>
    <name evidence="3" type="ORF">AV656_02445</name>
</gene>
<dbReference type="Proteomes" id="UP000076490">
    <property type="component" value="Unassembled WGS sequence"/>
</dbReference>
<feature type="chain" id="PRO_5038981125" evidence="1">
    <location>
        <begin position="26"/>
        <end position="320"/>
    </location>
</feature>
<comment type="caution">
    <text evidence="3">The sequence shown here is derived from an EMBL/GenBank/DDBJ whole genome shotgun (WGS) entry which is preliminary data.</text>
</comment>
<dbReference type="Gene3D" id="2.30.42.10">
    <property type="match status" value="1"/>
</dbReference>
<dbReference type="AlphaFoldDB" id="A0A163GFM9"/>